<keyword evidence="2" id="KW-1185">Reference proteome</keyword>
<dbReference type="Proteomes" id="UP000652761">
    <property type="component" value="Unassembled WGS sequence"/>
</dbReference>
<evidence type="ECO:0000313" key="1">
    <source>
        <dbReference type="EMBL" id="MQM17795.1"/>
    </source>
</evidence>
<reference evidence="1" key="1">
    <citation type="submission" date="2017-07" db="EMBL/GenBank/DDBJ databases">
        <title>Taro Niue Genome Assembly and Annotation.</title>
        <authorList>
            <person name="Atibalentja N."/>
            <person name="Keating K."/>
            <person name="Fields C.J."/>
        </authorList>
    </citation>
    <scope>NUCLEOTIDE SEQUENCE</scope>
    <source>
        <strain evidence="1">Niue_2</strain>
        <tissue evidence="1">Leaf</tissue>
    </source>
</reference>
<evidence type="ECO:0000313" key="2">
    <source>
        <dbReference type="Proteomes" id="UP000652761"/>
    </source>
</evidence>
<sequence>VFGVLPIVTSVSVSMRLRRGETSQQLPLRRTEETGPQ</sequence>
<accession>A0A843XEY7</accession>
<dbReference type="EMBL" id="NMUH01007768">
    <property type="protein sequence ID" value="MQM17795.1"/>
    <property type="molecule type" value="Genomic_DNA"/>
</dbReference>
<proteinExistence type="predicted"/>
<dbReference type="AlphaFoldDB" id="A0A843XEY7"/>
<comment type="caution">
    <text evidence="1">The sequence shown here is derived from an EMBL/GenBank/DDBJ whole genome shotgun (WGS) entry which is preliminary data.</text>
</comment>
<organism evidence="1 2">
    <name type="scientific">Colocasia esculenta</name>
    <name type="common">Wild taro</name>
    <name type="synonym">Arum esculentum</name>
    <dbReference type="NCBI Taxonomy" id="4460"/>
    <lineage>
        <taxon>Eukaryota</taxon>
        <taxon>Viridiplantae</taxon>
        <taxon>Streptophyta</taxon>
        <taxon>Embryophyta</taxon>
        <taxon>Tracheophyta</taxon>
        <taxon>Spermatophyta</taxon>
        <taxon>Magnoliopsida</taxon>
        <taxon>Liliopsida</taxon>
        <taxon>Araceae</taxon>
        <taxon>Aroideae</taxon>
        <taxon>Colocasieae</taxon>
        <taxon>Colocasia</taxon>
    </lineage>
</organism>
<name>A0A843XEY7_COLES</name>
<gene>
    <name evidence="1" type="ORF">Taro_050773</name>
</gene>
<protein>
    <submittedName>
        <fullName evidence="1">Uncharacterized protein</fullName>
    </submittedName>
</protein>
<feature type="non-terminal residue" evidence="1">
    <location>
        <position position="1"/>
    </location>
</feature>